<dbReference type="InterPro" id="IPR046848">
    <property type="entry name" value="E_motif"/>
</dbReference>
<name>A0A314YWP2_PRUYE</name>
<organism evidence="1 2">
    <name type="scientific">Prunus yedoensis var. nudiflora</name>
    <dbReference type="NCBI Taxonomy" id="2094558"/>
    <lineage>
        <taxon>Eukaryota</taxon>
        <taxon>Viridiplantae</taxon>
        <taxon>Streptophyta</taxon>
        <taxon>Embryophyta</taxon>
        <taxon>Tracheophyta</taxon>
        <taxon>Spermatophyta</taxon>
        <taxon>Magnoliopsida</taxon>
        <taxon>eudicotyledons</taxon>
        <taxon>Gunneridae</taxon>
        <taxon>Pentapetalae</taxon>
        <taxon>rosids</taxon>
        <taxon>fabids</taxon>
        <taxon>Rosales</taxon>
        <taxon>Rosaceae</taxon>
        <taxon>Amygdaloideae</taxon>
        <taxon>Amygdaleae</taxon>
        <taxon>Prunus</taxon>
    </lineage>
</organism>
<reference evidence="1 2" key="1">
    <citation type="submission" date="2018-02" db="EMBL/GenBank/DDBJ databases">
        <title>Draft genome of wild Prunus yedoensis var. nudiflora.</title>
        <authorList>
            <person name="Baek S."/>
            <person name="Kim J.-H."/>
            <person name="Choi K."/>
            <person name="Kim G.-B."/>
            <person name="Cho A."/>
            <person name="Jang H."/>
            <person name="Shin C.-H."/>
            <person name="Yu H.-J."/>
            <person name="Mun J.-H."/>
        </authorList>
    </citation>
    <scope>NUCLEOTIDE SEQUENCE [LARGE SCALE GENOMIC DNA]</scope>
    <source>
        <strain evidence="2">cv. Jeju island</strain>
        <tissue evidence="1">Leaf</tissue>
    </source>
</reference>
<dbReference type="AlphaFoldDB" id="A0A314YWP2"/>
<dbReference type="PANTHER" id="PTHR47926">
    <property type="entry name" value="PENTATRICOPEPTIDE REPEAT-CONTAINING PROTEIN"/>
    <property type="match status" value="1"/>
</dbReference>
<dbReference type="STRING" id="2094558.A0A314YWP2"/>
<dbReference type="Proteomes" id="UP000250321">
    <property type="component" value="Unassembled WGS sequence"/>
</dbReference>
<comment type="caution">
    <text evidence="1">The sequence shown here is derived from an EMBL/GenBank/DDBJ whole genome shotgun (WGS) entry which is preliminary data.</text>
</comment>
<dbReference type="GO" id="GO:0003723">
    <property type="term" value="F:RNA binding"/>
    <property type="evidence" value="ECO:0007669"/>
    <property type="project" value="InterPro"/>
</dbReference>
<dbReference type="EMBL" id="PJQY01000446">
    <property type="protein sequence ID" value="PQQ10910.1"/>
    <property type="molecule type" value="Genomic_DNA"/>
</dbReference>
<dbReference type="OrthoDB" id="185373at2759"/>
<dbReference type="InterPro" id="IPR046960">
    <property type="entry name" value="PPR_At4g14850-like_plant"/>
</dbReference>
<dbReference type="Pfam" id="PF20431">
    <property type="entry name" value="E_motif"/>
    <property type="match status" value="1"/>
</dbReference>
<protein>
    <submittedName>
        <fullName evidence="1">Pentatricopeptide repeat-containing protein</fullName>
    </submittedName>
</protein>
<sequence length="165" mass="18890">MGERIGRKLIELDPDHDGFHVLLSNIYASKGNWDDVHEIREIMVQHGVNFSGSTKNWKGRVWHQHDAFAIKLIALTTANRSREGLIQSSRNQWWTSLMERSELYKKSHVSLSFMVTGSKSEDTLCNSIPPYNDVSNNYNKKLVSIAFKESLTPVSLDAVLLEFRI</sequence>
<gene>
    <name evidence="1" type="ORF">Pyn_05497</name>
</gene>
<accession>A0A314YWP2</accession>
<keyword evidence="2" id="KW-1185">Reference proteome</keyword>
<proteinExistence type="predicted"/>
<evidence type="ECO:0000313" key="1">
    <source>
        <dbReference type="EMBL" id="PQQ10910.1"/>
    </source>
</evidence>
<evidence type="ECO:0000313" key="2">
    <source>
        <dbReference type="Proteomes" id="UP000250321"/>
    </source>
</evidence>
<dbReference type="GO" id="GO:0009451">
    <property type="term" value="P:RNA modification"/>
    <property type="evidence" value="ECO:0007669"/>
    <property type="project" value="InterPro"/>
</dbReference>
<dbReference type="PANTHER" id="PTHR47926:SF436">
    <property type="entry name" value="PENTATRICOPEPTIDE REPEAT-CONTAINING PROTEIN ELI1, CHLOROPLASTIC-LIKE ISOFORM X2"/>
    <property type="match status" value="1"/>
</dbReference>